<accession>A0A426QJF0</accession>
<dbReference type="PROSITE" id="PS50887">
    <property type="entry name" value="GGDEF"/>
    <property type="match status" value="1"/>
</dbReference>
<dbReference type="InterPro" id="IPR029787">
    <property type="entry name" value="Nucleotide_cyclase"/>
</dbReference>
<dbReference type="PANTHER" id="PTHR45138:SF9">
    <property type="entry name" value="DIGUANYLATE CYCLASE DGCM-RELATED"/>
    <property type="match status" value="1"/>
</dbReference>
<organism evidence="4 5">
    <name type="scientific">Thiohalobacter thiocyanaticus</name>
    <dbReference type="NCBI Taxonomy" id="585455"/>
    <lineage>
        <taxon>Bacteria</taxon>
        <taxon>Pseudomonadati</taxon>
        <taxon>Pseudomonadota</taxon>
        <taxon>Gammaproteobacteria</taxon>
        <taxon>Thiohalobacterales</taxon>
        <taxon>Thiohalobacteraceae</taxon>
        <taxon>Thiohalobacter</taxon>
    </lineage>
</organism>
<keyword evidence="5" id="KW-1185">Reference proteome</keyword>
<protein>
    <recommendedName>
        <fullName evidence="1">diguanylate cyclase</fullName>
        <ecNumber evidence="1">2.7.7.65</ecNumber>
    </recommendedName>
</protein>
<dbReference type="AlphaFoldDB" id="A0A426QJF0"/>
<dbReference type="Gene3D" id="3.30.70.270">
    <property type="match status" value="1"/>
</dbReference>
<dbReference type="InterPro" id="IPR043128">
    <property type="entry name" value="Rev_trsase/Diguanyl_cyclase"/>
</dbReference>
<comment type="catalytic activity">
    <reaction evidence="2">
        <text>2 GTP = 3',3'-c-di-GMP + 2 diphosphate</text>
        <dbReference type="Rhea" id="RHEA:24898"/>
        <dbReference type="ChEBI" id="CHEBI:33019"/>
        <dbReference type="ChEBI" id="CHEBI:37565"/>
        <dbReference type="ChEBI" id="CHEBI:58805"/>
        <dbReference type="EC" id="2.7.7.65"/>
    </reaction>
</comment>
<evidence type="ECO:0000313" key="4">
    <source>
        <dbReference type="EMBL" id="RRQ21875.1"/>
    </source>
</evidence>
<dbReference type="InterPro" id="IPR000160">
    <property type="entry name" value="GGDEF_dom"/>
</dbReference>
<evidence type="ECO:0000256" key="1">
    <source>
        <dbReference type="ARBA" id="ARBA00012528"/>
    </source>
</evidence>
<dbReference type="GO" id="GO:0043709">
    <property type="term" value="P:cell adhesion involved in single-species biofilm formation"/>
    <property type="evidence" value="ECO:0007669"/>
    <property type="project" value="TreeGrafter"/>
</dbReference>
<feature type="domain" description="GGDEF" evidence="3">
    <location>
        <begin position="137"/>
        <end position="249"/>
    </location>
</feature>
<evidence type="ECO:0000259" key="3">
    <source>
        <dbReference type="PROSITE" id="PS50887"/>
    </source>
</evidence>
<proteinExistence type="predicted"/>
<dbReference type="PANTHER" id="PTHR45138">
    <property type="entry name" value="REGULATORY COMPONENTS OF SENSORY TRANSDUCTION SYSTEM"/>
    <property type="match status" value="1"/>
</dbReference>
<sequence>MWDRLTPSQLGELLDTSHDALLVLDSDGQPRAANAALLRLLDTGLDGLGPDHPLLAANADSLSYTGPRGERLELQVRYLPLTDGSRALWFRDHSEQQRLERELAEQSLTDPVTGLLNHRGLGVALEPQVSRCRRYDSPLSLVLLELHGEVDNQARIRVSRILKDQLRWADMIGCSEDQRFILALPETRQADAEQLIAKLHERLAAEFADAGVDAAFGLAEWRKADNTQTLINRAAQTLDPAAGTRTAAG</sequence>
<dbReference type="Proteomes" id="UP000287798">
    <property type="component" value="Unassembled WGS sequence"/>
</dbReference>
<dbReference type="EC" id="2.7.7.65" evidence="1"/>
<evidence type="ECO:0000313" key="5">
    <source>
        <dbReference type="Proteomes" id="UP000287798"/>
    </source>
</evidence>
<dbReference type="GO" id="GO:0005886">
    <property type="term" value="C:plasma membrane"/>
    <property type="evidence" value="ECO:0007669"/>
    <property type="project" value="TreeGrafter"/>
</dbReference>
<dbReference type="SMART" id="SM00267">
    <property type="entry name" value="GGDEF"/>
    <property type="match status" value="1"/>
</dbReference>
<dbReference type="Pfam" id="PF00990">
    <property type="entry name" value="GGDEF"/>
    <property type="match status" value="1"/>
</dbReference>
<evidence type="ECO:0000256" key="2">
    <source>
        <dbReference type="ARBA" id="ARBA00034247"/>
    </source>
</evidence>
<comment type="caution">
    <text evidence="4">The sequence shown here is derived from an EMBL/GenBank/DDBJ whole genome shotgun (WGS) entry which is preliminary data.</text>
</comment>
<dbReference type="GO" id="GO:1902201">
    <property type="term" value="P:negative regulation of bacterial-type flagellum-dependent cell motility"/>
    <property type="evidence" value="ECO:0007669"/>
    <property type="project" value="TreeGrafter"/>
</dbReference>
<dbReference type="RefSeq" id="WP_125181215.1">
    <property type="nucleotide sequence ID" value="NZ_QZMU01000001.1"/>
</dbReference>
<dbReference type="GO" id="GO:0052621">
    <property type="term" value="F:diguanylate cyclase activity"/>
    <property type="evidence" value="ECO:0007669"/>
    <property type="project" value="UniProtKB-EC"/>
</dbReference>
<dbReference type="EMBL" id="QZMU01000001">
    <property type="protein sequence ID" value="RRQ21875.1"/>
    <property type="molecule type" value="Genomic_DNA"/>
</dbReference>
<dbReference type="OrthoDB" id="9812358at2"/>
<dbReference type="SUPFAM" id="SSF55073">
    <property type="entry name" value="Nucleotide cyclase"/>
    <property type="match status" value="1"/>
</dbReference>
<dbReference type="InterPro" id="IPR050469">
    <property type="entry name" value="Diguanylate_Cyclase"/>
</dbReference>
<name>A0A426QJF0_9GAMM</name>
<gene>
    <name evidence="4" type="ORF">D6C00_07895</name>
</gene>
<reference evidence="4 5" key="1">
    <citation type="journal article" date="2010" name="Int. J. Syst. Evol. Microbiol.">
        <title>Thiohalobacter thiocyanaticus gen. nov., sp. nov., a moderately halophilic, sulfur-oxidizing gammaproteobacterium from hypersaline lakes, that utilizes thiocyanate.</title>
        <authorList>
            <person name="Sorokin D.Y."/>
            <person name="Kovaleva O.L."/>
            <person name="Tourova T.P."/>
            <person name="Muyzer G."/>
        </authorList>
    </citation>
    <scope>NUCLEOTIDE SEQUENCE [LARGE SCALE GENOMIC DNA]</scope>
    <source>
        <strain evidence="4 5">Hrh1</strain>
    </source>
</reference>